<evidence type="ECO:0000256" key="6">
    <source>
        <dbReference type="ARBA" id="ARBA00023204"/>
    </source>
</evidence>
<dbReference type="Pfam" id="PF02565">
    <property type="entry name" value="RecO_C"/>
    <property type="match status" value="1"/>
</dbReference>
<evidence type="ECO:0000256" key="7">
    <source>
        <dbReference type="ARBA" id="ARBA00033409"/>
    </source>
</evidence>
<dbReference type="PANTHER" id="PTHR33991:SF1">
    <property type="entry name" value="DNA REPAIR PROTEIN RECO"/>
    <property type="match status" value="1"/>
</dbReference>
<dbReference type="SUPFAM" id="SSF50249">
    <property type="entry name" value="Nucleic acid-binding proteins"/>
    <property type="match status" value="1"/>
</dbReference>
<dbReference type="InterPro" id="IPR042242">
    <property type="entry name" value="RecO_C"/>
</dbReference>
<dbReference type="InterPro" id="IPR012340">
    <property type="entry name" value="NA-bd_OB-fold"/>
</dbReference>
<dbReference type="Pfam" id="PF11967">
    <property type="entry name" value="RecO_N"/>
    <property type="match status" value="1"/>
</dbReference>
<reference evidence="11" key="1">
    <citation type="submission" date="2016-10" db="EMBL/GenBank/DDBJ databases">
        <authorList>
            <person name="Varghese N."/>
            <person name="Submissions S."/>
        </authorList>
    </citation>
    <scope>NUCLEOTIDE SEQUENCE [LARGE SCALE GENOMIC DNA]</scope>
    <source>
        <strain evidence="11">CGMCC 1.10971</strain>
    </source>
</reference>
<keyword evidence="6 8" id="KW-0234">DNA repair</keyword>
<dbReference type="Gene3D" id="2.40.50.140">
    <property type="entry name" value="Nucleic acid-binding proteins"/>
    <property type="match status" value="1"/>
</dbReference>
<evidence type="ECO:0000256" key="5">
    <source>
        <dbReference type="ARBA" id="ARBA00023172"/>
    </source>
</evidence>
<evidence type="ECO:0000259" key="9">
    <source>
        <dbReference type="Pfam" id="PF11967"/>
    </source>
</evidence>
<dbReference type="NCBIfam" id="TIGR00613">
    <property type="entry name" value="reco"/>
    <property type="match status" value="1"/>
</dbReference>
<evidence type="ECO:0000256" key="3">
    <source>
        <dbReference type="ARBA" id="ARBA00021310"/>
    </source>
</evidence>
<dbReference type="GO" id="GO:0006310">
    <property type="term" value="P:DNA recombination"/>
    <property type="evidence" value="ECO:0007669"/>
    <property type="project" value="UniProtKB-UniRule"/>
</dbReference>
<dbReference type="InterPro" id="IPR022572">
    <property type="entry name" value="DNA_rep/recomb_RecO_N"/>
</dbReference>
<dbReference type="STRING" id="1045558.SAMN05216175_10715"/>
<proteinExistence type="inferred from homology"/>
<evidence type="ECO:0000256" key="4">
    <source>
        <dbReference type="ARBA" id="ARBA00022763"/>
    </source>
</evidence>
<comment type="similarity">
    <text evidence="2 8">Belongs to the RecO family.</text>
</comment>
<dbReference type="GO" id="GO:0006302">
    <property type="term" value="P:double-strand break repair"/>
    <property type="evidence" value="ECO:0007669"/>
    <property type="project" value="TreeGrafter"/>
</dbReference>
<dbReference type="InterPro" id="IPR003717">
    <property type="entry name" value="RecO"/>
</dbReference>
<accession>A0A1I2RXU5</accession>
<keyword evidence="4 8" id="KW-0227">DNA damage</keyword>
<evidence type="ECO:0000256" key="8">
    <source>
        <dbReference type="HAMAP-Rule" id="MF_00201"/>
    </source>
</evidence>
<dbReference type="Proteomes" id="UP000198623">
    <property type="component" value="Unassembled WGS sequence"/>
</dbReference>
<evidence type="ECO:0000256" key="2">
    <source>
        <dbReference type="ARBA" id="ARBA00007452"/>
    </source>
</evidence>
<dbReference type="PANTHER" id="PTHR33991">
    <property type="entry name" value="DNA REPAIR PROTEIN RECO"/>
    <property type="match status" value="1"/>
</dbReference>
<dbReference type="AlphaFoldDB" id="A0A1I2RXU5"/>
<feature type="domain" description="DNA replication/recombination mediator RecO N-terminal" evidence="9">
    <location>
        <begin position="8"/>
        <end position="79"/>
    </location>
</feature>
<organism evidence="10 11">
    <name type="scientific">Neptunomonas qingdaonensis</name>
    <dbReference type="NCBI Taxonomy" id="1045558"/>
    <lineage>
        <taxon>Bacteria</taxon>
        <taxon>Pseudomonadati</taxon>
        <taxon>Pseudomonadota</taxon>
        <taxon>Gammaproteobacteria</taxon>
        <taxon>Oceanospirillales</taxon>
        <taxon>Oceanospirillaceae</taxon>
        <taxon>Neptunomonas</taxon>
    </lineage>
</organism>
<keyword evidence="5 8" id="KW-0233">DNA recombination</keyword>
<dbReference type="SUPFAM" id="SSF57863">
    <property type="entry name" value="ArfGap/RecO-like zinc finger"/>
    <property type="match status" value="1"/>
</dbReference>
<keyword evidence="11" id="KW-1185">Reference proteome</keyword>
<dbReference type="RefSeq" id="WP_090728165.1">
    <property type="nucleotide sequence ID" value="NZ_FOOU01000007.1"/>
</dbReference>
<comment type="function">
    <text evidence="1 8">Involved in DNA repair and RecF pathway recombination.</text>
</comment>
<dbReference type="Gene3D" id="1.20.1440.120">
    <property type="entry name" value="Recombination protein O, C-terminal domain"/>
    <property type="match status" value="1"/>
</dbReference>
<evidence type="ECO:0000313" key="11">
    <source>
        <dbReference type="Proteomes" id="UP000198623"/>
    </source>
</evidence>
<evidence type="ECO:0000256" key="1">
    <source>
        <dbReference type="ARBA" id="ARBA00003065"/>
    </source>
</evidence>
<name>A0A1I2RXU5_9GAMM</name>
<dbReference type="HAMAP" id="MF_00201">
    <property type="entry name" value="RecO"/>
    <property type="match status" value="1"/>
</dbReference>
<dbReference type="OrthoDB" id="9804792at2"/>
<dbReference type="InterPro" id="IPR037278">
    <property type="entry name" value="ARFGAP/RecO"/>
</dbReference>
<dbReference type="EMBL" id="FOOU01000007">
    <property type="protein sequence ID" value="SFG45372.1"/>
    <property type="molecule type" value="Genomic_DNA"/>
</dbReference>
<protein>
    <recommendedName>
        <fullName evidence="3 8">DNA repair protein RecO</fullName>
    </recommendedName>
    <alternativeName>
        <fullName evidence="7 8">Recombination protein O</fullName>
    </alternativeName>
</protein>
<evidence type="ECO:0000313" key="10">
    <source>
        <dbReference type="EMBL" id="SFG45372.1"/>
    </source>
</evidence>
<gene>
    <name evidence="8" type="primary">recO</name>
    <name evidence="10" type="ORF">SAMN05216175_10715</name>
</gene>
<dbReference type="GO" id="GO:0043590">
    <property type="term" value="C:bacterial nucleoid"/>
    <property type="evidence" value="ECO:0007669"/>
    <property type="project" value="TreeGrafter"/>
</dbReference>
<sequence>MNYKVDAQAAYVLHSRPYLETSALVDFFTLEQGRISAVVKGSRRPGSKLRGVLQPFVPLQITLRGRQQLKTLTQAESVGMNGIMQGRALMCGMYVNEMMQRLLSPFDPHPHLYVYYQYVLNELISGLDIEGALRTFEHRLLAETGYGLPMDSISELGLYLFDVDHWRFRKVTLVADADRSRCFHGKDLLAIEQDCYDTPETRQSAKRLMRLAIDHLLAGRPLNSRSLFQKQ</sequence>